<comment type="caution">
    <text evidence="2">The sequence shown here is derived from an EMBL/GenBank/DDBJ whole genome shotgun (WGS) entry which is preliminary data.</text>
</comment>
<proteinExistence type="predicted"/>
<reference evidence="2 3" key="1">
    <citation type="submission" date="2015-12" db="EMBL/GenBank/DDBJ databases">
        <title>The genome of Folsomia candida.</title>
        <authorList>
            <person name="Faddeeva A."/>
            <person name="Derks M.F."/>
            <person name="Anvar Y."/>
            <person name="Smit S."/>
            <person name="Van Straalen N."/>
            <person name="Roelofs D."/>
        </authorList>
    </citation>
    <scope>NUCLEOTIDE SEQUENCE [LARGE SCALE GENOMIC DNA]</scope>
    <source>
        <strain evidence="2 3">VU population</strain>
        <tissue evidence="2">Whole body</tissue>
    </source>
</reference>
<evidence type="ECO:0000313" key="3">
    <source>
        <dbReference type="Proteomes" id="UP000198287"/>
    </source>
</evidence>
<dbReference type="Proteomes" id="UP000198287">
    <property type="component" value="Unassembled WGS sequence"/>
</dbReference>
<feature type="compositionally biased region" description="Basic residues" evidence="1">
    <location>
        <begin position="98"/>
        <end position="107"/>
    </location>
</feature>
<sequence>MKSRCRWKSGRRGEMITMRRDLLGIGVVFLTCLICPSLGQAEVLKMDSFVDDDDDDKDDEKGAFGTGICDEKQFKLGKGSNIQASDTGGETRSTSHLLSKRRASSRSHSHFLRGPSLLFLENTKEEQESGQFSSQICRRRSDFVTKRAMESSSSSPLESLLLYFLSRGSDADLVHGGGAGGDPVQQRLCIRTDGEKRGGRIKNILPWPEETWINLIQQLDSFPDLELDDGKKSHSGRKWEKKWKKLRPGKGYCEFWGFIGIYFFYNGGESDKFLYLLLQKSEEKPSSSLIPCHHHHPFFSFLSTTRTTTRDS</sequence>
<protein>
    <submittedName>
        <fullName evidence="2">Uncharacterized protein</fullName>
    </submittedName>
</protein>
<feature type="region of interest" description="Disordered" evidence="1">
    <location>
        <begin position="79"/>
        <end position="107"/>
    </location>
</feature>
<dbReference type="AlphaFoldDB" id="A0A226DHC5"/>
<dbReference type="OrthoDB" id="6162910at2759"/>
<gene>
    <name evidence="2" type="ORF">Fcan01_21156</name>
</gene>
<evidence type="ECO:0000256" key="1">
    <source>
        <dbReference type="SAM" id="MobiDB-lite"/>
    </source>
</evidence>
<evidence type="ECO:0000313" key="2">
    <source>
        <dbReference type="EMBL" id="OXA44001.1"/>
    </source>
</evidence>
<keyword evidence="3" id="KW-1185">Reference proteome</keyword>
<feature type="compositionally biased region" description="Polar residues" evidence="1">
    <location>
        <begin position="80"/>
        <end position="94"/>
    </location>
</feature>
<organism evidence="2 3">
    <name type="scientific">Folsomia candida</name>
    <name type="common">Springtail</name>
    <dbReference type="NCBI Taxonomy" id="158441"/>
    <lineage>
        <taxon>Eukaryota</taxon>
        <taxon>Metazoa</taxon>
        <taxon>Ecdysozoa</taxon>
        <taxon>Arthropoda</taxon>
        <taxon>Hexapoda</taxon>
        <taxon>Collembola</taxon>
        <taxon>Entomobryomorpha</taxon>
        <taxon>Isotomoidea</taxon>
        <taxon>Isotomidae</taxon>
        <taxon>Proisotominae</taxon>
        <taxon>Folsomia</taxon>
    </lineage>
</organism>
<dbReference type="EMBL" id="LNIX01000020">
    <property type="protein sequence ID" value="OXA44001.1"/>
    <property type="molecule type" value="Genomic_DNA"/>
</dbReference>
<name>A0A226DHC5_FOLCA</name>
<accession>A0A226DHC5</accession>